<evidence type="ECO:0000313" key="1">
    <source>
        <dbReference type="EMBL" id="ASF00704.1"/>
    </source>
</evidence>
<dbReference type="EMBL" id="KY052852">
    <property type="protein sequence ID" value="ASF00704.1"/>
    <property type="molecule type" value="Genomic_DNA"/>
</dbReference>
<proteinExistence type="predicted"/>
<name>A0A218MN58_9VIRU</name>
<organism evidence="1">
    <name type="scientific">uncultured virus</name>
    <dbReference type="NCBI Taxonomy" id="340016"/>
    <lineage>
        <taxon>Viruses</taxon>
        <taxon>environmental samples</taxon>
    </lineage>
</organism>
<reference evidence="1" key="1">
    <citation type="submission" date="2016-10" db="EMBL/GenBank/DDBJ databases">
        <authorList>
            <person name="Varghese N."/>
        </authorList>
    </citation>
    <scope>NUCLEOTIDE SEQUENCE</scope>
</reference>
<sequence length="49" mass="5595">MSDELIRIANALERIADFYEKGLHVDIDHAHIDDIGEIHGDVVTHPKQF</sequence>
<protein>
    <submittedName>
        <fullName evidence="1">Uncharacterized protein</fullName>
    </submittedName>
</protein>
<reference evidence="1" key="2">
    <citation type="journal article" date="2017" name="Nat. Commun.">
        <title>Single-virus genomics reveals hidden cosmopolitan and abundant viruses.</title>
        <authorList>
            <person name="Martinez-Hernandez F."/>
            <person name="Fornas O."/>
            <person name="Lluesma Gomez M."/>
            <person name="Bolduc B."/>
            <person name="de la Cruz Pena M.J."/>
            <person name="Martinez J.M."/>
            <person name="Anton J."/>
            <person name="Gasol J.M."/>
            <person name="Rosselli R."/>
            <person name="Rodriguez-Valera F."/>
            <person name="Sullivan M.B."/>
            <person name="Acinas S.G."/>
            <person name="Martinez-Garcia M."/>
        </authorList>
    </citation>
    <scope>NUCLEOTIDE SEQUENCE</scope>
</reference>
<accession>A0A218MN58</accession>